<keyword evidence="3" id="KW-1185">Reference proteome</keyword>
<sequence length="322" mass="35528">MLDSFYGNNLAKTTLVLGWKDGRLPHAVLLEGESGSGKKTFAKIVAAAAVCSGKDKPCGICRHCKKAGQGVHPDIMLIDGAQSSKNVNVDAIRDIRASANIKPNEAERKVYILADAQNMTVQAQNALLKVLEEPPKGVMFILTCDNHSRLLETIVSRVTMLRIENPPISICAQVLHTLAPEHSEQEYLMAAEVFEGNIGKAAASFHDEGFIKIIESSKKIAYAAVRGTEYDLLAELAEFENDKEGFAACLKRVKIVFMDVIKRKYGGKKTPLGQCELDNYISALQCRRIVDIIEEMLRMMEQNMGYPLASAWLCSQIKNALR</sequence>
<dbReference type="Pfam" id="PF13177">
    <property type="entry name" value="DNA_pol3_delta2"/>
    <property type="match status" value="1"/>
</dbReference>
<feature type="domain" description="AAA+ ATPase" evidence="1">
    <location>
        <begin position="24"/>
        <end position="169"/>
    </location>
</feature>
<proteinExistence type="predicted"/>
<gene>
    <name evidence="2" type="ORF">SAMN05216180_1210</name>
</gene>
<dbReference type="PANTHER" id="PTHR11669">
    <property type="entry name" value="REPLICATION FACTOR C / DNA POLYMERASE III GAMMA-TAU SUBUNIT"/>
    <property type="match status" value="1"/>
</dbReference>
<accession>A0A1H8A954</accession>
<dbReference type="RefSeq" id="WP_162840817.1">
    <property type="nucleotide sequence ID" value="NZ_FOCG01000001.1"/>
</dbReference>
<dbReference type="GO" id="GO:0006261">
    <property type="term" value="P:DNA-templated DNA replication"/>
    <property type="evidence" value="ECO:0007669"/>
    <property type="project" value="TreeGrafter"/>
</dbReference>
<dbReference type="STRING" id="474960.SAMN05216180_1210"/>
<evidence type="ECO:0000259" key="1">
    <source>
        <dbReference type="SMART" id="SM00382"/>
    </source>
</evidence>
<evidence type="ECO:0000313" key="3">
    <source>
        <dbReference type="Proteomes" id="UP000199158"/>
    </source>
</evidence>
<dbReference type="PANTHER" id="PTHR11669:SF8">
    <property type="entry name" value="DNA POLYMERASE III SUBUNIT DELTA"/>
    <property type="match status" value="1"/>
</dbReference>
<dbReference type="InterPro" id="IPR025662">
    <property type="entry name" value="Sigma_54_int_dom_ATP-bd_1"/>
</dbReference>
<organism evidence="2 3">
    <name type="scientific">Hydrogenoanaerobacterium saccharovorans</name>
    <dbReference type="NCBI Taxonomy" id="474960"/>
    <lineage>
        <taxon>Bacteria</taxon>
        <taxon>Bacillati</taxon>
        <taxon>Bacillota</taxon>
        <taxon>Clostridia</taxon>
        <taxon>Eubacteriales</taxon>
        <taxon>Oscillospiraceae</taxon>
        <taxon>Hydrogenoanaerobacterium</taxon>
    </lineage>
</organism>
<dbReference type="SUPFAM" id="SSF52540">
    <property type="entry name" value="P-loop containing nucleoside triphosphate hydrolases"/>
    <property type="match status" value="1"/>
</dbReference>
<dbReference type="Gene3D" id="3.40.50.300">
    <property type="entry name" value="P-loop containing nucleotide triphosphate hydrolases"/>
    <property type="match status" value="1"/>
</dbReference>
<dbReference type="InterPro" id="IPR027417">
    <property type="entry name" value="P-loop_NTPase"/>
</dbReference>
<dbReference type="InterPro" id="IPR003593">
    <property type="entry name" value="AAA+_ATPase"/>
</dbReference>
<dbReference type="PROSITE" id="PS00675">
    <property type="entry name" value="SIGMA54_INTERACT_1"/>
    <property type="match status" value="1"/>
</dbReference>
<dbReference type="Proteomes" id="UP000199158">
    <property type="component" value="Unassembled WGS sequence"/>
</dbReference>
<dbReference type="AlphaFoldDB" id="A0A1H8A954"/>
<reference evidence="2 3" key="1">
    <citation type="submission" date="2016-10" db="EMBL/GenBank/DDBJ databases">
        <authorList>
            <person name="de Groot N.N."/>
        </authorList>
    </citation>
    <scope>NUCLEOTIDE SEQUENCE [LARGE SCALE GENOMIC DNA]</scope>
    <source>
        <strain evidence="2 3">CGMCC 1.5070</strain>
    </source>
</reference>
<protein>
    <submittedName>
        <fullName evidence="2">DNA polymerase-3 subunit delta</fullName>
    </submittedName>
</protein>
<dbReference type="EMBL" id="FOCG01000001">
    <property type="protein sequence ID" value="SEM67422.1"/>
    <property type="molecule type" value="Genomic_DNA"/>
</dbReference>
<evidence type="ECO:0000313" key="2">
    <source>
        <dbReference type="EMBL" id="SEM67422.1"/>
    </source>
</evidence>
<dbReference type="SMART" id="SM00382">
    <property type="entry name" value="AAA"/>
    <property type="match status" value="1"/>
</dbReference>
<name>A0A1H8A954_9FIRM</name>
<dbReference type="InterPro" id="IPR050238">
    <property type="entry name" value="DNA_Rep/Repair_Clamp_Loader"/>
</dbReference>